<name>A0A7X9S0P5_9BACT</name>
<sequence>MTKRFFLSTLITLLISHLTFAQDLYVLHVSGNILNTANNANLKVGDMISQDASLSFGTNNAKAIVIGKSTGKMLLDGSKSKKSPSGEFMSLVSEVLFPIQSNKQMSTRSVLFESVADITDYFNGDAYVFITDSIVLDINQEKYPLNDENQMALRFTSGEEIFNRWIPNYDGNKLLLEKDRLFEGASLDEIETVDVYYVVKATRKIDHIGSFNPIFVNQEQLKEELISLKSFLSTNQTSKTEEIQAELYQYVLDIYGQTDFEMFNAWIKTEGII</sequence>
<protein>
    <submittedName>
        <fullName evidence="2">Uncharacterized protein</fullName>
    </submittedName>
</protein>
<evidence type="ECO:0000313" key="3">
    <source>
        <dbReference type="Proteomes" id="UP000576082"/>
    </source>
</evidence>
<organism evidence="2 3">
    <name type="scientific">Flammeovirga aprica JL-4</name>
    <dbReference type="NCBI Taxonomy" id="694437"/>
    <lineage>
        <taxon>Bacteria</taxon>
        <taxon>Pseudomonadati</taxon>
        <taxon>Bacteroidota</taxon>
        <taxon>Cytophagia</taxon>
        <taxon>Cytophagales</taxon>
        <taxon>Flammeovirgaceae</taxon>
        <taxon>Flammeovirga</taxon>
    </lineage>
</organism>
<gene>
    <name evidence="2" type="ORF">HHU12_30135</name>
</gene>
<evidence type="ECO:0000256" key="1">
    <source>
        <dbReference type="SAM" id="SignalP"/>
    </source>
</evidence>
<accession>A0A7X9S0P5</accession>
<feature type="chain" id="PRO_5030762261" evidence="1">
    <location>
        <begin position="22"/>
        <end position="273"/>
    </location>
</feature>
<proteinExistence type="predicted"/>
<feature type="signal peptide" evidence="1">
    <location>
        <begin position="1"/>
        <end position="21"/>
    </location>
</feature>
<dbReference type="Proteomes" id="UP000576082">
    <property type="component" value="Unassembled WGS sequence"/>
</dbReference>
<evidence type="ECO:0000313" key="2">
    <source>
        <dbReference type="EMBL" id="NME72258.1"/>
    </source>
</evidence>
<dbReference type="EMBL" id="JABANE010000146">
    <property type="protein sequence ID" value="NME72258.1"/>
    <property type="molecule type" value="Genomic_DNA"/>
</dbReference>
<dbReference type="AlphaFoldDB" id="A0A7X9S0P5"/>
<dbReference type="RefSeq" id="WP_169660452.1">
    <property type="nucleotide sequence ID" value="NZ_JABANE010000146.1"/>
</dbReference>
<reference evidence="2 3" key="1">
    <citation type="submission" date="2020-04" db="EMBL/GenBank/DDBJ databases">
        <title>Flammeovirga sp. SR4, a novel species isolated from seawater.</title>
        <authorList>
            <person name="Wang X."/>
        </authorList>
    </citation>
    <scope>NUCLEOTIDE SEQUENCE [LARGE SCALE GENOMIC DNA]</scope>
    <source>
        <strain evidence="2 3">ATCC 23126</strain>
    </source>
</reference>
<keyword evidence="3" id="KW-1185">Reference proteome</keyword>
<comment type="caution">
    <text evidence="2">The sequence shown here is derived from an EMBL/GenBank/DDBJ whole genome shotgun (WGS) entry which is preliminary data.</text>
</comment>
<keyword evidence="1" id="KW-0732">Signal</keyword>